<proteinExistence type="predicted"/>
<protein>
    <recommendedName>
        <fullName evidence="4">Protein kinase domain-containing protein</fullName>
    </recommendedName>
</protein>
<evidence type="ECO:0000313" key="2">
    <source>
        <dbReference type="EMBL" id="KAL0960896.1"/>
    </source>
</evidence>
<evidence type="ECO:0008006" key="4">
    <source>
        <dbReference type="Google" id="ProtNLM"/>
    </source>
</evidence>
<name>A0ABR3K0Q1_9AGAR</name>
<sequence>MSVHLAKRFPEPPIADLSPPDTIDDTDSSSTSSGSTVEDIDVYPLCNFGHPLQRMVGVQGAFDEDSEFMCYSRYSACSSDSESSITSSAIYDIDFEGIVDDYLAQQPLMNESRKLIMVQPSSEDSADAFMIKHLPCSCSELRILEELKDDEARLDPWNPMPHILSTVKRDNDVYLCMERLFPYNHPPFRTVANYMDFFKQVLEGLTFLHENNITQLSYHTTDSFMIDIGRGSRKSTTDSFDRTAYPVRYYYTDFEHARKFDSYHPSDHALFEKDVRDCGLLISSLLIHIPRVATKLKSLVNGMISGGFAADDSRKLFEALCKSLDSSVFDAPIVP</sequence>
<dbReference type="InterPro" id="IPR011009">
    <property type="entry name" value="Kinase-like_dom_sf"/>
</dbReference>
<feature type="region of interest" description="Disordered" evidence="1">
    <location>
        <begin position="9"/>
        <end position="36"/>
    </location>
</feature>
<dbReference type="EMBL" id="JASNQZ010000001">
    <property type="protein sequence ID" value="KAL0960896.1"/>
    <property type="molecule type" value="Genomic_DNA"/>
</dbReference>
<dbReference type="Proteomes" id="UP001556367">
    <property type="component" value="Unassembled WGS sequence"/>
</dbReference>
<reference evidence="3" key="1">
    <citation type="submission" date="2024-06" db="EMBL/GenBank/DDBJ databases">
        <title>Multi-omics analyses provide insights into the biosynthesis of the anticancer antibiotic pleurotin in Hohenbuehelia grisea.</title>
        <authorList>
            <person name="Weaver J.A."/>
            <person name="Alberti F."/>
        </authorList>
    </citation>
    <scope>NUCLEOTIDE SEQUENCE [LARGE SCALE GENOMIC DNA]</scope>
    <source>
        <strain evidence="3">T-177</strain>
    </source>
</reference>
<keyword evidence="3" id="KW-1185">Reference proteome</keyword>
<dbReference type="SUPFAM" id="SSF56112">
    <property type="entry name" value="Protein kinase-like (PK-like)"/>
    <property type="match status" value="1"/>
</dbReference>
<organism evidence="2 3">
    <name type="scientific">Hohenbuehelia grisea</name>
    <dbReference type="NCBI Taxonomy" id="104357"/>
    <lineage>
        <taxon>Eukaryota</taxon>
        <taxon>Fungi</taxon>
        <taxon>Dikarya</taxon>
        <taxon>Basidiomycota</taxon>
        <taxon>Agaricomycotina</taxon>
        <taxon>Agaricomycetes</taxon>
        <taxon>Agaricomycetidae</taxon>
        <taxon>Agaricales</taxon>
        <taxon>Pleurotineae</taxon>
        <taxon>Pleurotaceae</taxon>
        <taxon>Hohenbuehelia</taxon>
    </lineage>
</organism>
<evidence type="ECO:0000313" key="3">
    <source>
        <dbReference type="Proteomes" id="UP001556367"/>
    </source>
</evidence>
<evidence type="ECO:0000256" key="1">
    <source>
        <dbReference type="SAM" id="MobiDB-lite"/>
    </source>
</evidence>
<gene>
    <name evidence="2" type="ORF">HGRIS_005905</name>
</gene>
<comment type="caution">
    <text evidence="2">The sequence shown here is derived from an EMBL/GenBank/DDBJ whole genome shotgun (WGS) entry which is preliminary data.</text>
</comment>
<accession>A0ABR3K0Q1</accession>